<evidence type="ECO:0000313" key="9">
    <source>
        <dbReference type="EMBL" id="CQR72348.1"/>
    </source>
</evidence>
<dbReference type="PANTHER" id="PTHR43266">
    <property type="entry name" value="MACROLIDE-EFFLUX PROTEIN"/>
    <property type="match status" value="1"/>
</dbReference>
<evidence type="ECO:0000313" key="10">
    <source>
        <dbReference type="Proteomes" id="UP000049855"/>
    </source>
</evidence>
<evidence type="ECO:0000256" key="6">
    <source>
        <dbReference type="ARBA" id="ARBA00023136"/>
    </source>
</evidence>
<keyword evidence="10" id="KW-1185">Reference proteome</keyword>
<evidence type="ECO:0000259" key="8">
    <source>
        <dbReference type="PROSITE" id="PS50850"/>
    </source>
</evidence>
<dbReference type="SUPFAM" id="SSF103473">
    <property type="entry name" value="MFS general substrate transporter"/>
    <property type="match status" value="1"/>
</dbReference>
<evidence type="ECO:0000256" key="5">
    <source>
        <dbReference type="ARBA" id="ARBA00022989"/>
    </source>
</evidence>
<dbReference type="GO" id="GO:0022857">
    <property type="term" value="F:transmembrane transporter activity"/>
    <property type="evidence" value="ECO:0007669"/>
    <property type="project" value="InterPro"/>
</dbReference>
<sequence>MVRSKNQKMKKGDALFFQNPVFVFADFRRIYLAKLVSNIGERFFLIAVSWWVLHSPVENSNSLLGFIMGAATVARIVFGPVMGVYADRYNKKQCMLVAAIIPMFIVAGLILVFPWVEQHLLSLWVFHFCIASFLPLMMAASTSSLPLVVHKDDIAKAVAMDGGILFIGQAVGSTAAGAFIMLAGVIGAFYVNAAAYGIAILCLLRIKSNLHVEQAKPETQHSMWKDIKEGFHYFAQNTLVLRLVAIFCVANFFMSPIMIAIPILTIEVFNGTAFDMSLLELSLALGAVFMSGILGSWQREFSLSRILPFTMLLNSGVLLAISQSREFYFICIALFLMGSSISVTNAVVMAKMQKIIPDAIKGRIFSLGMMGALLVAPVALALTGILSDSLGIKNVIFINGVAFIIVGMAAYFLFKNEINFTESRDGNNL</sequence>
<comment type="subcellular location">
    <subcellularLocation>
        <location evidence="1">Cell membrane</location>
        <topology evidence="1">Multi-pass membrane protein</topology>
    </subcellularLocation>
</comment>
<keyword evidence="3" id="KW-1003">Cell membrane</keyword>
<feature type="transmembrane region" description="Helical" evidence="7">
    <location>
        <begin position="302"/>
        <end position="321"/>
    </location>
</feature>
<feature type="transmembrane region" description="Helical" evidence="7">
    <location>
        <begin position="239"/>
        <end position="264"/>
    </location>
</feature>
<organism evidence="9 10">
    <name type="scientific">Sporomusa ovata</name>
    <dbReference type="NCBI Taxonomy" id="2378"/>
    <lineage>
        <taxon>Bacteria</taxon>
        <taxon>Bacillati</taxon>
        <taxon>Bacillota</taxon>
        <taxon>Negativicutes</taxon>
        <taxon>Selenomonadales</taxon>
        <taxon>Sporomusaceae</taxon>
        <taxon>Sporomusa</taxon>
    </lineage>
</organism>
<dbReference type="EMBL" id="CTRP01000010">
    <property type="protein sequence ID" value="CQR72348.1"/>
    <property type="molecule type" value="Genomic_DNA"/>
</dbReference>
<feature type="transmembrane region" description="Helical" evidence="7">
    <location>
        <begin position="327"/>
        <end position="352"/>
    </location>
</feature>
<dbReference type="InterPro" id="IPR010290">
    <property type="entry name" value="TM_effector"/>
</dbReference>
<feature type="transmembrane region" description="Helical" evidence="7">
    <location>
        <begin position="65"/>
        <end position="84"/>
    </location>
</feature>
<gene>
    <name evidence="9" type="ORF">SpAn4DRAFT_2808</name>
</gene>
<dbReference type="GO" id="GO:0005886">
    <property type="term" value="C:plasma membrane"/>
    <property type="evidence" value="ECO:0007669"/>
    <property type="project" value="UniProtKB-SubCell"/>
</dbReference>
<protein>
    <submittedName>
        <fullName evidence="9">Permease, putative</fullName>
    </submittedName>
</protein>
<feature type="domain" description="Major facilitator superfamily (MFS) profile" evidence="8">
    <location>
        <begin position="239"/>
        <end position="429"/>
    </location>
</feature>
<feature type="transmembrane region" description="Helical" evidence="7">
    <location>
        <begin position="178"/>
        <end position="204"/>
    </location>
</feature>
<evidence type="ECO:0000256" key="2">
    <source>
        <dbReference type="ARBA" id="ARBA00022448"/>
    </source>
</evidence>
<dbReference type="PROSITE" id="PS50850">
    <property type="entry name" value="MFS"/>
    <property type="match status" value="1"/>
</dbReference>
<evidence type="ECO:0000256" key="1">
    <source>
        <dbReference type="ARBA" id="ARBA00004651"/>
    </source>
</evidence>
<feature type="transmembrane region" description="Helical" evidence="7">
    <location>
        <begin position="392"/>
        <end position="414"/>
    </location>
</feature>
<feature type="transmembrane region" description="Helical" evidence="7">
    <location>
        <begin position="364"/>
        <end position="386"/>
    </location>
</feature>
<accession>A0A0U1KY50</accession>
<feature type="transmembrane region" description="Helical" evidence="7">
    <location>
        <begin position="35"/>
        <end position="53"/>
    </location>
</feature>
<evidence type="ECO:0000256" key="7">
    <source>
        <dbReference type="SAM" id="Phobius"/>
    </source>
</evidence>
<proteinExistence type="predicted"/>
<feature type="transmembrane region" description="Helical" evidence="7">
    <location>
        <begin position="276"/>
        <end position="295"/>
    </location>
</feature>
<dbReference type="InterPro" id="IPR020846">
    <property type="entry name" value="MFS_dom"/>
</dbReference>
<feature type="transmembrane region" description="Helical" evidence="7">
    <location>
        <begin position="154"/>
        <end position="172"/>
    </location>
</feature>
<keyword evidence="2" id="KW-0813">Transport</keyword>
<feature type="transmembrane region" description="Helical" evidence="7">
    <location>
        <begin position="96"/>
        <end position="116"/>
    </location>
</feature>
<evidence type="ECO:0000256" key="4">
    <source>
        <dbReference type="ARBA" id="ARBA00022692"/>
    </source>
</evidence>
<dbReference type="Gene3D" id="1.20.1250.20">
    <property type="entry name" value="MFS general substrate transporter like domains"/>
    <property type="match status" value="1"/>
</dbReference>
<keyword evidence="5 7" id="KW-1133">Transmembrane helix</keyword>
<dbReference type="Proteomes" id="UP000049855">
    <property type="component" value="Unassembled WGS sequence"/>
</dbReference>
<dbReference type="CDD" id="cd06173">
    <property type="entry name" value="MFS_MefA_like"/>
    <property type="match status" value="1"/>
</dbReference>
<keyword evidence="6 7" id="KW-0472">Membrane</keyword>
<evidence type="ECO:0000256" key="3">
    <source>
        <dbReference type="ARBA" id="ARBA00022475"/>
    </source>
</evidence>
<dbReference type="InterPro" id="IPR036259">
    <property type="entry name" value="MFS_trans_sf"/>
</dbReference>
<dbReference type="AlphaFoldDB" id="A0A0U1KY50"/>
<dbReference type="PANTHER" id="PTHR43266:SF2">
    <property type="entry name" value="MAJOR FACILITATOR SUPERFAMILY (MFS) PROFILE DOMAIN-CONTAINING PROTEIN"/>
    <property type="match status" value="1"/>
</dbReference>
<dbReference type="Pfam" id="PF05977">
    <property type="entry name" value="MFS_3"/>
    <property type="match status" value="1"/>
</dbReference>
<keyword evidence="4 7" id="KW-0812">Transmembrane</keyword>
<feature type="transmembrane region" description="Helical" evidence="7">
    <location>
        <begin position="122"/>
        <end position="142"/>
    </location>
</feature>
<name>A0A0U1KY50_9FIRM</name>
<reference evidence="10" key="1">
    <citation type="submission" date="2015-03" db="EMBL/GenBank/DDBJ databases">
        <authorList>
            <person name="Nijsse Bart"/>
        </authorList>
    </citation>
    <scope>NUCLEOTIDE SEQUENCE [LARGE SCALE GENOMIC DNA]</scope>
</reference>